<sequence>MPRWRFRSTTLPALVIGLVMPMTWWLILPTTGPLPVVLLGLILLIWQAITGSHRWRYLSMATIVTLLVLFGHAETGMRAWPVLINLGLAGLFAASLRPGSMPLIERIARRSEPELPASGVRYTRRVTALWCGFFVFNTLMALMTGLWGSRDIWLQYNGGISYLLTGVLMMGEWCVRRRVRRRHAHQATDTSKVVS</sequence>
<evidence type="ECO:0000313" key="1">
    <source>
        <dbReference type="EMBL" id="QEL11873.1"/>
    </source>
</evidence>
<dbReference type="AlphaFoldDB" id="A0A1S1NQ55"/>
<name>A0A1S1NQ55_9GAMM</name>
<evidence type="ECO:0000313" key="2">
    <source>
        <dbReference type="Proteomes" id="UP000322553"/>
    </source>
</evidence>
<dbReference type="OrthoDB" id="8537043at2"/>
<dbReference type="Proteomes" id="UP000322553">
    <property type="component" value="Chromosome"/>
</dbReference>
<dbReference type="EMBL" id="CP043420">
    <property type="protein sequence ID" value="QEL11873.1"/>
    <property type="molecule type" value="Genomic_DNA"/>
</dbReference>
<dbReference type="KEGG" id="kuy:FY550_12495"/>
<organism evidence="1 2">
    <name type="scientific">Kushneria phosphatilytica</name>
    <dbReference type="NCBI Taxonomy" id="657387"/>
    <lineage>
        <taxon>Bacteria</taxon>
        <taxon>Pseudomonadati</taxon>
        <taxon>Pseudomonadota</taxon>
        <taxon>Gammaproteobacteria</taxon>
        <taxon>Oceanospirillales</taxon>
        <taxon>Halomonadaceae</taxon>
        <taxon>Kushneria</taxon>
    </lineage>
</organism>
<proteinExistence type="predicted"/>
<reference evidence="1 2" key="1">
    <citation type="submission" date="2019-08" db="EMBL/GenBank/DDBJ databases">
        <title>Complete genome sequence of Kushneria sp. YCWA18, a halophilic phosphate-solubilizing bacterium isolated from Daqiao saltern in China.</title>
        <authorList>
            <person name="Du G.-X."/>
            <person name="Qu L.-Y."/>
        </authorList>
    </citation>
    <scope>NUCLEOTIDE SEQUENCE [LARGE SCALE GENOMIC DNA]</scope>
    <source>
        <strain evidence="1 2">YCWA18</strain>
    </source>
</reference>
<accession>A0A1S1NQ55</accession>
<dbReference type="STRING" id="657387.BH688_09175"/>
<keyword evidence="2" id="KW-1185">Reference proteome</keyword>
<gene>
    <name evidence="1" type="ORF">FY550_12495</name>
</gene>
<dbReference type="RefSeq" id="WP_070978644.1">
    <property type="nucleotide sequence ID" value="NZ_CP043420.1"/>
</dbReference>
<protein>
    <submittedName>
        <fullName evidence="1">Uncharacterized protein</fullName>
    </submittedName>
</protein>